<feature type="coiled-coil region" evidence="1">
    <location>
        <begin position="629"/>
        <end position="656"/>
    </location>
</feature>
<evidence type="ECO:0000256" key="1">
    <source>
        <dbReference type="SAM" id="Coils"/>
    </source>
</evidence>
<evidence type="ECO:0000313" key="6">
    <source>
        <dbReference type="Proteomes" id="UP000324585"/>
    </source>
</evidence>
<sequence>MDPRMFGRAQAAGASALYHADAQMAPQPQAQHSQRAAWSGGRLDGSYRGSPFPGASHTQAYPHAQHPASASMAPSEAYPAQGRVPDDLFQHIRAQAQAQPHPQSQVYSSAAAYPQQGRSPQQMLYDEQQRQQRLNHDVNLRRAMMSGPSLQIPPPQQLQPSSLSVSGLMPVRRAPASAASEQKASVQQYGYNDWTMGMNAGAVRSGLGANSGASTLAMPSLPKAPWNWWAALPQFMYISLIFIAMFFIFTEAPEFSGAVNTRSDAMSEKAQQVNSPAVISGKEQGAGMAADAGGLAAGASSRAAASAALRGSESTTQIPWLPPSASKVKTGQLATAETAKTGASLVAVCMNRQSVALQSLPTWLEVQGVDEIIVVDWSSDPPLEEVLGKLVEKDPRVHIVRVENEPHWVLSRAFNLGMSLVTRPIVLRVDCDYKLEPDLLEKHAVKADDRVFYSGNWRNAKNENEVHLNGMVIAPKAAVWKVMGYDERIQTYGWDDEDFYSRLEEAGYARQDIKYGSLHHVEHGDKARSQSGVRFVEVEVDYNRLMLEGLDKWTPAFLNDEKFEPSEYDVVSRNGPHLTLKSHRVPQRLSDIVGAEDAKKAWDLGLGRRLHDEYGLGWSVIQCMGTHAREVLLAELMLYEEEMKTLDDDNENKNAKPSILIMHVMHGLGNRMRALSSGMAFAKATRRGLLVVWEPDSHLQTSMDLLFNMSNVAVISSLKPKWPFTNEVQWDKAWEKVVSYNYMEAEGDGAVKGKKVVNRKGSVIYFKGAYVMESGYAGWTDENKAVKSLRPHDAVLAYMAQFDELDFSNMVGMHIRSRDLSHDIPGVDPVREYGEEQTRVLNEWRSKASVQAFARKLQSELQTNTAATFFVAADDKDIPLQLQEQFGSTRVFTLKRDCDSRALMCMRYAVADLYLLARTKEIWGSGWSSFTEAAVRLGREPKLLIAGEHFI</sequence>
<organism evidence="5 6">
    <name type="scientific">Porphyridium purpureum</name>
    <name type="common">Red alga</name>
    <name type="synonym">Porphyridium cruentum</name>
    <dbReference type="NCBI Taxonomy" id="35688"/>
    <lineage>
        <taxon>Eukaryota</taxon>
        <taxon>Rhodophyta</taxon>
        <taxon>Bangiophyceae</taxon>
        <taxon>Porphyridiales</taxon>
        <taxon>Porphyridiaceae</taxon>
        <taxon>Porphyridium</taxon>
    </lineage>
</organism>
<feature type="domain" description="Glycosyltransferase 2-like" evidence="4">
    <location>
        <begin position="345"/>
        <end position="460"/>
    </location>
</feature>
<dbReference type="InterPro" id="IPR029044">
    <property type="entry name" value="Nucleotide-diphossugar_trans"/>
</dbReference>
<dbReference type="AlphaFoldDB" id="A0A5J4YL96"/>
<gene>
    <name evidence="5" type="ORF">FVE85_3634</name>
</gene>
<dbReference type="Pfam" id="PF00535">
    <property type="entry name" value="Glycos_transf_2"/>
    <property type="match status" value="1"/>
</dbReference>
<dbReference type="EMBL" id="VRMN01000010">
    <property type="protein sequence ID" value="KAA8492196.1"/>
    <property type="molecule type" value="Genomic_DNA"/>
</dbReference>
<evidence type="ECO:0000256" key="2">
    <source>
        <dbReference type="SAM" id="MobiDB-lite"/>
    </source>
</evidence>
<feature type="compositionally biased region" description="Low complexity" evidence="2">
    <location>
        <begin position="20"/>
        <end position="31"/>
    </location>
</feature>
<evidence type="ECO:0000313" key="5">
    <source>
        <dbReference type="EMBL" id="KAA8492196.1"/>
    </source>
</evidence>
<keyword evidence="6" id="KW-1185">Reference proteome</keyword>
<comment type="caution">
    <text evidence="5">The sequence shown here is derived from an EMBL/GenBank/DDBJ whole genome shotgun (WGS) entry which is preliminary data.</text>
</comment>
<feature type="transmembrane region" description="Helical" evidence="3">
    <location>
        <begin position="228"/>
        <end position="249"/>
    </location>
</feature>
<proteinExistence type="predicted"/>
<dbReference type="Proteomes" id="UP000324585">
    <property type="component" value="Unassembled WGS sequence"/>
</dbReference>
<dbReference type="InterPro" id="IPR001173">
    <property type="entry name" value="Glyco_trans_2-like"/>
</dbReference>
<dbReference type="PANTHER" id="PTHR40743">
    <property type="entry name" value="NUCLEOTIDE-DIPHOSPHO-SUGAR TRANSFERASE CONTAINING PROTEIN"/>
    <property type="match status" value="1"/>
</dbReference>
<dbReference type="Gene3D" id="3.40.50.11340">
    <property type="match status" value="1"/>
</dbReference>
<feature type="region of interest" description="Disordered" evidence="2">
    <location>
        <begin position="20"/>
        <end position="82"/>
    </location>
</feature>
<keyword evidence="1" id="KW-0175">Coiled coil</keyword>
<feature type="region of interest" description="Disordered" evidence="2">
    <location>
        <begin position="96"/>
        <end position="131"/>
    </location>
</feature>
<evidence type="ECO:0000259" key="4">
    <source>
        <dbReference type="Pfam" id="PF00535"/>
    </source>
</evidence>
<keyword evidence="3" id="KW-0472">Membrane</keyword>
<name>A0A5J4YL96_PORPP</name>
<keyword evidence="3" id="KW-1133">Transmembrane helix</keyword>
<evidence type="ECO:0000256" key="3">
    <source>
        <dbReference type="SAM" id="Phobius"/>
    </source>
</evidence>
<dbReference type="Gene3D" id="3.90.550.10">
    <property type="entry name" value="Spore Coat Polysaccharide Biosynthesis Protein SpsA, Chain A"/>
    <property type="match status" value="1"/>
</dbReference>
<dbReference type="PANTHER" id="PTHR40743:SF1">
    <property type="entry name" value="POSSIBLE GLYCOSYLTRANSFERASE"/>
    <property type="match status" value="1"/>
</dbReference>
<protein>
    <recommendedName>
        <fullName evidence="4">Glycosyltransferase 2-like domain-containing protein</fullName>
    </recommendedName>
</protein>
<dbReference type="Gene3D" id="3.40.50.11350">
    <property type="match status" value="1"/>
</dbReference>
<dbReference type="SUPFAM" id="SSF53448">
    <property type="entry name" value="Nucleotide-diphospho-sugar transferases"/>
    <property type="match status" value="1"/>
</dbReference>
<dbReference type="OrthoDB" id="2670at2759"/>
<reference evidence="6" key="1">
    <citation type="journal article" date="2019" name="Nat. Commun.">
        <title>Expansion of phycobilisome linker gene families in mesophilic red algae.</title>
        <authorList>
            <person name="Lee J."/>
            <person name="Kim D."/>
            <person name="Bhattacharya D."/>
            <person name="Yoon H.S."/>
        </authorList>
    </citation>
    <scope>NUCLEOTIDE SEQUENCE [LARGE SCALE GENOMIC DNA]</scope>
    <source>
        <strain evidence="6">CCMP 1328</strain>
    </source>
</reference>
<dbReference type="CDD" id="cd00761">
    <property type="entry name" value="Glyco_tranf_GTA_type"/>
    <property type="match status" value="1"/>
</dbReference>
<accession>A0A5J4YL96</accession>
<keyword evidence="3" id="KW-0812">Transmembrane</keyword>